<gene>
    <name evidence="2" type="ORF">FVF58_00005</name>
</gene>
<dbReference type="EMBL" id="VTUZ01000001">
    <property type="protein sequence ID" value="KAA1015785.1"/>
    <property type="molecule type" value="Genomic_DNA"/>
</dbReference>
<accession>A0A5B0HKP6</accession>
<keyword evidence="1" id="KW-1133">Transmembrane helix</keyword>
<evidence type="ECO:0000313" key="2">
    <source>
        <dbReference type="EMBL" id="KAA1015785.1"/>
    </source>
</evidence>
<feature type="transmembrane region" description="Helical" evidence="1">
    <location>
        <begin position="41"/>
        <end position="62"/>
    </location>
</feature>
<organism evidence="2 3">
    <name type="scientific">Paraburkholderia panacisoli</name>
    <dbReference type="NCBI Taxonomy" id="2603818"/>
    <lineage>
        <taxon>Bacteria</taxon>
        <taxon>Pseudomonadati</taxon>
        <taxon>Pseudomonadota</taxon>
        <taxon>Betaproteobacteria</taxon>
        <taxon>Burkholderiales</taxon>
        <taxon>Burkholderiaceae</taxon>
        <taxon>Paraburkholderia</taxon>
    </lineage>
</organism>
<comment type="caution">
    <text evidence="2">The sequence shown here is derived from an EMBL/GenBank/DDBJ whole genome shotgun (WGS) entry which is preliminary data.</text>
</comment>
<evidence type="ECO:0000313" key="3">
    <source>
        <dbReference type="Proteomes" id="UP000325273"/>
    </source>
</evidence>
<evidence type="ECO:0000256" key="1">
    <source>
        <dbReference type="SAM" id="Phobius"/>
    </source>
</evidence>
<proteinExistence type="predicted"/>
<reference evidence="2 3" key="1">
    <citation type="submission" date="2019-08" db="EMBL/GenBank/DDBJ databases">
        <title>Paraburkholderia sp. DCY113.</title>
        <authorList>
            <person name="Kang J."/>
        </authorList>
    </citation>
    <scope>NUCLEOTIDE SEQUENCE [LARGE SCALE GENOMIC DNA]</scope>
    <source>
        <strain evidence="2 3">DCY113</strain>
    </source>
</reference>
<protein>
    <submittedName>
        <fullName evidence="2">Uncharacterized protein</fullName>
    </submittedName>
</protein>
<dbReference type="AlphaFoldDB" id="A0A5B0HKP6"/>
<keyword evidence="1" id="KW-0812">Transmembrane</keyword>
<keyword evidence="3" id="KW-1185">Reference proteome</keyword>
<dbReference type="Proteomes" id="UP000325273">
    <property type="component" value="Unassembled WGS sequence"/>
</dbReference>
<name>A0A5B0HKP6_9BURK</name>
<sequence length="83" mass="9487">MYGPVRTVVWEGSGREACPYPDPEHACGSSPVHIHDRSSPIIFFIAPAMTWSMVFPCVRPIALARLFRFAARIDSRSGRWRRR</sequence>
<keyword evidence="1" id="KW-0472">Membrane</keyword>